<reference evidence="3" key="1">
    <citation type="submission" date="2022-08" db="EMBL/GenBank/DDBJ databases">
        <authorList>
            <consortium name="DOE Joint Genome Institute"/>
            <person name="Min B."/>
            <person name="Riley R."/>
            <person name="Sierra-Patev S."/>
            <person name="Naranjo-Ortiz M."/>
            <person name="Looney B."/>
            <person name="Konkel Z."/>
            <person name="Slot J.C."/>
            <person name="Sakamoto Y."/>
            <person name="Steenwyk J.L."/>
            <person name="Rokas A."/>
            <person name="Carro J."/>
            <person name="Camarero S."/>
            <person name="Ferreira P."/>
            <person name="Molpeceres G."/>
            <person name="Ruiz-Duenas F.J."/>
            <person name="Serrano A."/>
            <person name="Henrissat B."/>
            <person name="Drula E."/>
            <person name="Hughes K.W."/>
            <person name="Mata J.L."/>
            <person name="Ishikawa N.K."/>
            <person name="Vargas-Isla R."/>
            <person name="Ushijima S."/>
            <person name="Smith C.A."/>
            <person name="Ahrendt S."/>
            <person name="Andreopoulos W."/>
            <person name="He G."/>
            <person name="Labutti K."/>
            <person name="Lipzen A."/>
            <person name="Ng V."/>
            <person name="Sandor L."/>
            <person name="Barry K."/>
            <person name="Martinez A.T."/>
            <person name="Xiao Y."/>
            <person name="Gibbons J.G."/>
            <person name="Terashima K."/>
            <person name="Hibbett D.S."/>
            <person name="Grigoriev I.V."/>
        </authorList>
    </citation>
    <scope>NUCLEOTIDE SEQUENCE</scope>
    <source>
        <strain evidence="3">TFB9207</strain>
    </source>
</reference>
<evidence type="ECO:0000313" key="4">
    <source>
        <dbReference type="Proteomes" id="UP001163846"/>
    </source>
</evidence>
<gene>
    <name evidence="3" type="ORF">F5878DRAFT_200783</name>
</gene>
<dbReference type="AlphaFoldDB" id="A0AA38PJT9"/>
<sequence>MSVDGKSFRSLSSHDQSSSPSSDSGSNTDSPVLSSSFDHSLSPYVVFSLSFSSFFNVSFTVLHARNLLFGYRKNTLSRSLIPFTFLILFLLSVGHQH</sequence>
<name>A0AA38PJT9_9AGAR</name>
<protein>
    <submittedName>
        <fullName evidence="3">Uncharacterized protein</fullName>
    </submittedName>
</protein>
<accession>A0AA38PJT9</accession>
<evidence type="ECO:0000256" key="1">
    <source>
        <dbReference type="SAM" id="MobiDB-lite"/>
    </source>
</evidence>
<dbReference type="EMBL" id="MU805963">
    <property type="protein sequence ID" value="KAJ3843973.1"/>
    <property type="molecule type" value="Genomic_DNA"/>
</dbReference>
<feature type="transmembrane region" description="Helical" evidence="2">
    <location>
        <begin position="76"/>
        <end position="94"/>
    </location>
</feature>
<comment type="caution">
    <text evidence="3">The sequence shown here is derived from an EMBL/GenBank/DDBJ whole genome shotgun (WGS) entry which is preliminary data.</text>
</comment>
<feature type="compositionally biased region" description="Low complexity" evidence="1">
    <location>
        <begin position="8"/>
        <end position="30"/>
    </location>
</feature>
<dbReference type="Proteomes" id="UP001163846">
    <property type="component" value="Unassembled WGS sequence"/>
</dbReference>
<feature type="transmembrane region" description="Helical" evidence="2">
    <location>
        <begin position="44"/>
        <end position="64"/>
    </location>
</feature>
<evidence type="ECO:0000256" key="2">
    <source>
        <dbReference type="SAM" id="Phobius"/>
    </source>
</evidence>
<proteinExistence type="predicted"/>
<keyword evidence="2" id="KW-0472">Membrane</keyword>
<keyword evidence="2" id="KW-1133">Transmembrane helix</keyword>
<feature type="region of interest" description="Disordered" evidence="1">
    <location>
        <begin position="1"/>
        <end position="35"/>
    </location>
</feature>
<organism evidence="3 4">
    <name type="scientific">Lentinula raphanica</name>
    <dbReference type="NCBI Taxonomy" id="153919"/>
    <lineage>
        <taxon>Eukaryota</taxon>
        <taxon>Fungi</taxon>
        <taxon>Dikarya</taxon>
        <taxon>Basidiomycota</taxon>
        <taxon>Agaricomycotina</taxon>
        <taxon>Agaricomycetes</taxon>
        <taxon>Agaricomycetidae</taxon>
        <taxon>Agaricales</taxon>
        <taxon>Marasmiineae</taxon>
        <taxon>Omphalotaceae</taxon>
        <taxon>Lentinula</taxon>
    </lineage>
</organism>
<keyword evidence="2" id="KW-0812">Transmembrane</keyword>
<keyword evidence="4" id="KW-1185">Reference proteome</keyword>
<evidence type="ECO:0000313" key="3">
    <source>
        <dbReference type="EMBL" id="KAJ3843973.1"/>
    </source>
</evidence>